<keyword evidence="1" id="KW-0732">Signal</keyword>
<dbReference type="RefSeq" id="WP_153833659.1">
    <property type="nucleotide sequence ID" value="NZ_JBHUMW010000007.1"/>
</dbReference>
<sequence length="361" mass="40956">MKNICNMLTVICLGFMLVACSAGEMAQYLPDQIVTKAVENDSDVNGYYMQADFEVFKGEEKIDDSTLEQWLDNESNQSKIISETSNGDTTMTLDDGEKTILYSSIQQAAFEIESSDIGGESLVGQKTREQVEDGLELARETHEIELIGNEEINGFDTYHLKATPKKEAMMQGVEEYWITTDHWFVVKSVSTTEDITVNYVVHDLEINPSFDENSFTMDLPEGVEVKPFEEMDQTEETTLAEVVAATGQPILTSNAYQLDSVEQFHLDSFDRTEVNQEFKKEGRLQFTLTSFESPEGEGLTTGLGKEEEIEVRGKEAVFMDDIIKSLVWDEEGFRYSLLIHNDELTKEEIMEIVENMEFVEE</sequence>
<dbReference type="Proteomes" id="UP000435187">
    <property type="component" value="Unassembled WGS sequence"/>
</dbReference>
<dbReference type="InterPro" id="IPR029046">
    <property type="entry name" value="LolA/LolB/LppX"/>
</dbReference>
<dbReference type="PROSITE" id="PS51257">
    <property type="entry name" value="PROKAR_LIPOPROTEIN"/>
    <property type="match status" value="1"/>
</dbReference>
<feature type="chain" id="PRO_5038875013" evidence="1">
    <location>
        <begin position="27"/>
        <end position="361"/>
    </location>
</feature>
<evidence type="ECO:0000259" key="2">
    <source>
        <dbReference type="Pfam" id="PF14285"/>
    </source>
</evidence>
<protein>
    <submittedName>
        <fullName evidence="3">DUF4367 domain-containing protein</fullName>
    </submittedName>
</protein>
<accession>A0A6N7QUY9</accession>
<organism evidence="3 4">
    <name type="scientific">Gracilibacillus thailandensis</name>
    <dbReference type="NCBI Taxonomy" id="563735"/>
    <lineage>
        <taxon>Bacteria</taxon>
        <taxon>Bacillati</taxon>
        <taxon>Bacillota</taxon>
        <taxon>Bacilli</taxon>
        <taxon>Bacillales</taxon>
        <taxon>Bacillaceae</taxon>
        <taxon>Gracilibacillus</taxon>
    </lineage>
</organism>
<evidence type="ECO:0000256" key="1">
    <source>
        <dbReference type="SAM" id="SignalP"/>
    </source>
</evidence>
<evidence type="ECO:0000313" key="3">
    <source>
        <dbReference type="EMBL" id="MRI64761.1"/>
    </source>
</evidence>
<dbReference type="PANTHER" id="PTHR37507:SF2">
    <property type="entry name" value="SPORULATION PROTEIN YDCC"/>
    <property type="match status" value="1"/>
</dbReference>
<feature type="signal peptide" evidence="1">
    <location>
        <begin position="1"/>
        <end position="26"/>
    </location>
</feature>
<reference evidence="3 4" key="1">
    <citation type="submission" date="2019-10" db="EMBL/GenBank/DDBJ databases">
        <title>Gracilibacillus salitolerans sp. nov., a moderate halophile isolated from a saline soil in northwest China.</title>
        <authorList>
            <person name="Gan L."/>
        </authorList>
    </citation>
    <scope>NUCLEOTIDE SEQUENCE [LARGE SCALE GENOMIC DNA]</scope>
    <source>
        <strain evidence="3 4">TP2-8</strain>
    </source>
</reference>
<comment type="caution">
    <text evidence="3">The sequence shown here is derived from an EMBL/GenBank/DDBJ whole genome shotgun (WGS) entry which is preliminary data.</text>
</comment>
<dbReference type="EMBL" id="WJEE01000001">
    <property type="protein sequence ID" value="MRI64761.1"/>
    <property type="molecule type" value="Genomic_DNA"/>
</dbReference>
<proteinExistence type="predicted"/>
<feature type="domain" description="DUF4367" evidence="2">
    <location>
        <begin position="278"/>
        <end position="356"/>
    </location>
</feature>
<dbReference type="Gene3D" id="2.50.20.10">
    <property type="entry name" value="Lipoprotein localisation LolA/LolB/LppX"/>
    <property type="match status" value="1"/>
</dbReference>
<evidence type="ECO:0000313" key="4">
    <source>
        <dbReference type="Proteomes" id="UP000435187"/>
    </source>
</evidence>
<dbReference type="PANTHER" id="PTHR37507">
    <property type="entry name" value="SPORULATION PROTEIN YDCC"/>
    <property type="match status" value="1"/>
</dbReference>
<dbReference type="Pfam" id="PF14285">
    <property type="entry name" value="DUF4367"/>
    <property type="match status" value="1"/>
</dbReference>
<dbReference type="AlphaFoldDB" id="A0A6N7QUY9"/>
<name>A0A6N7QUY9_9BACI</name>
<dbReference type="InterPro" id="IPR025377">
    <property type="entry name" value="DUF4367"/>
</dbReference>
<dbReference type="InterPro" id="IPR052944">
    <property type="entry name" value="Sporulation_related"/>
</dbReference>
<dbReference type="SUPFAM" id="SSF89392">
    <property type="entry name" value="Prokaryotic lipoproteins and lipoprotein localization factors"/>
    <property type="match status" value="1"/>
</dbReference>
<keyword evidence="4" id="KW-1185">Reference proteome</keyword>
<gene>
    <name evidence="3" type="ORF">GH885_00175</name>
</gene>